<feature type="region of interest" description="Disordered" evidence="1">
    <location>
        <begin position="232"/>
        <end position="278"/>
    </location>
</feature>
<dbReference type="Proteomes" id="UP000245764">
    <property type="component" value="Chromosome 13"/>
</dbReference>
<feature type="compositionally biased region" description="Gly residues" evidence="1">
    <location>
        <begin position="189"/>
        <end position="199"/>
    </location>
</feature>
<feature type="compositionally biased region" description="Low complexity" evidence="1">
    <location>
        <begin position="444"/>
        <end position="460"/>
    </location>
</feature>
<feature type="compositionally biased region" description="Basic residues" evidence="1">
    <location>
        <begin position="495"/>
        <end position="507"/>
    </location>
</feature>
<feature type="compositionally biased region" description="Low complexity" evidence="1">
    <location>
        <begin position="81"/>
        <end position="99"/>
    </location>
</feature>
<feature type="compositionally biased region" description="Basic and acidic residues" evidence="1">
    <location>
        <begin position="371"/>
        <end position="382"/>
    </location>
</feature>
<reference evidence="3" key="1">
    <citation type="submission" date="2017-05" db="EMBL/GenBank/DDBJ databases">
        <authorList>
            <person name="Song R."/>
            <person name="Chenine A.L."/>
            <person name="Ruprecht R.M."/>
        </authorList>
    </citation>
    <scope>NUCLEOTIDE SEQUENCE [LARGE SCALE GENOMIC DNA]</scope>
</reference>
<feature type="compositionally biased region" description="Low complexity" evidence="1">
    <location>
        <begin position="327"/>
        <end position="340"/>
    </location>
</feature>
<dbReference type="EMBL" id="LT854265">
    <property type="protein sequence ID" value="SMR61937.1"/>
    <property type="molecule type" value="Genomic_DNA"/>
</dbReference>
<gene>
    <name evidence="2" type="ORF">ZT1E4_G11250</name>
</gene>
<feature type="region of interest" description="Disordered" evidence="1">
    <location>
        <begin position="182"/>
        <end position="220"/>
    </location>
</feature>
<feature type="region of interest" description="Disordered" evidence="1">
    <location>
        <begin position="300"/>
        <end position="382"/>
    </location>
</feature>
<evidence type="ECO:0000313" key="3">
    <source>
        <dbReference type="Proteomes" id="UP000245764"/>
    </source>
</evidence>
<accession>A0A2H1H7Y7</accession>
<evidence type="ECO:0000256" key="1">
    <source>
        <dbReference type="SAM" id="MobiDB-lite"/>
    </source>
</evidence>
<protein>
    <submittedName>
        <fullName evidence="2">Uncharacterized protein</fullName>
    </submittedName>
</protein>
<dbReference type="AlphaFoldDB" id="A0A2H1H7Y7"/>
<feature type="region of interest" description="Disordered" evidence="1">
    <location>
        <begin position="56"/>
        <end position="125"/>
    </location>
</feature>
<evidence type="ECO:0000313" key="2">
    <source>
        <dbReference type="EMBL" id="SMR61937.1"/>
    </source>
</evidence>
<proteinExistence type="predicted"/>
<feature type="region of interest" description="Disordered" evidence="1">
    <location>
        <begin position="494"/>
        <end position="537"/>
    </location>
</feature>
<organism evidence="2 3">
    <name type="scientific">Zymoseptoria tritici ST99CH_1E4</name>
    <dbReference type="NCBI Taxonomy" id="1276532"/>
    <lineage>
        <taxon>Eukaryota</taxon>
        <taxon>Fungi</taxon>
        <taxon>Dikarya</taxon>
        <taxon>Ascomycota</taxon>
        <taxon>Pezizomycotina</taxon>
        <taxon>Dothideomycetes</taxon>
        <taxon>Dothideomycetidae</taxon>
        <taxon>Mycosphaerellales</taxon>
        <taxon>Mycosphaerellaceae</taxon>
        <taxon>Zymoseptoria</taxon>
    </lineage>
</organism>
<feature type="compositionally biased region" description="Basic and acidic residues" evidence="1">
    <location>
        <begin position="426"/>
        <end position="441"/>
    </location>
</feature>
<sequence>MHDLLWNSSSFFFGGKQGGGEMKTCNKENQAPAVEISTSSGSITYPVLPALETTATTTTTTANVPKPSIPDKSPARRHHPSTTSTVPPSASPTTTTTIPNRPPNAQPREPLFLPRNHHSHSHSTDIEILQSAGRQACLKRGHLIPATATPCNVGRPRARLGFLTESPARKGWGEGVRRVFGGRREEDGFGNGSRDGSGSGTVRSLGGGRVEKGDEVEDDEFEDAVVVLGADEASSRKNTRTSSDSMSVFGGEGGSAVETAKGVRPSESVVVSGGSSPRVARLPLSRHNVAMLDAAPTRISNVQTARLSPGPAPRVRGTSRFAPRPGNANTSASTSASNSRSRYDTSAAAGSFSPSRMFDAPPRRNPARLTNAKEKQASKLSEVHVPRGSVVSAFSKSSEEEETDSSTPAWTDDEIFLRRFESSRDSRLAGKSVRNDRRTMAKESTSSGKVGEKVVGSSGTPVNGLIVVGEPKDAEFKTIMSTDGLTLEMGSVAVRSKRKQRGKKVRTGVKPGGMQDDAPRMAAKRTLEGLELNQGAE</sequence>
<feature type="region of interest" description="Disordered" evidence="1">
    <location>
        <begin position="426"/>
        <end position="466"/>
    </location>
</feature>
<feature type="compositionally biased region" description="Low complexity" evidence="1">
    <location>
        <begin position="262"/>
        <end position="278"/>
    </location>
</feature>
<name>A0A2H1H7Y7_ZYMTR</name>